<dbReference type="GO" id="GO:0016787">
    <property type="term" value="F:hydrolase activity"/>
    <property type="evidence" value="ECO:0007669"/>
    <property type="project" value="UniProtKB-KW"/>
</dbReference>
<dbReference type="AlphaFoldDB" id="A0A853JFW7"/>
<reference evidence="3 4" key="1">
    <citation type="submission" date="2020-07" db="EMBL/GenBank/DDBJ databases">
        <title>Luteimonas sp. SJ-92.</title>
        <authorList>
            <person name="Huang X.-X."/>
            <person name="Xu L."/>
            <person name="Sun J.-Q."/>
        </authorList>
    </citation>
    <scope>NUCLEOTIDE SEQUENCE [LARGE SCALE GENOMIC DNA]</scope>
    <source>
        <strain evidence="3 4">SJ-92</strain>
    </source>
</reference>
<evidence type="ECO:0000256" key="1">
    <source>
        <dbReference type="ARBA" id="ARBA00022801"/>
    </source>
</evidence>
<dbReference type="Gene3D" id="3.40.50.850">
    <property type="entry name" value="Isochorismatase-like"/>
    <property type="match status" value="1"/>
</dbReference>
<organism evidence="3 4">
    <name type="scientific">Luteimonas salinisoli</name>
    <dbReference type="NCBI Taxonomy" id="2752307"/>
    <lineage>
        <taxon>Bacteria</taxon>
        <taxon>Pseudomonadati</taxon>
        <taxon>Pseudomonadota</taxon>
        <taxon>Gammaproteobacteria</taxon>
        <taxon>Lysobacterales</taxon>
        <taxon>Lysobacteraceae</taxon>
        <taxon>Luteimonas</taxon>
    </lineage>
</organism>
<dbReference type="InterPro" id="IPR000868">
    <property type="entry name" value="Isochorismatase-like_dom"/>
</dbReference>
<keyword evidence="4" id="KW-1185">Reference proteome</keyword>
<dbReference type="EMBL" id="JACCKA010000091">
    <property type="protein sequence ID" value="NZA28236.1"/>
    <property type="molecule type" value="Genomic_DNA"/>
</dbReference>
<keyword evidence="1 3" id="KW-0378">Hydrolase</keyword>
<dbReference type="Proteomes" id="UP000578091">
    <property type="component" value="Unassembled WGS sequence"/>
</dbReference>
<protein>
    <submittedName>
        <fullName evidence="3">Cysteine hydrolase</fullName>
    </submittedName>
</protein>
<accession>A0A853JFW7</accession>
<dbReference type="PANTHER" id="PTHR43540:SF6">
    <property type="entry name" value="ISOCHORISMATASE-LIKE DOMAIN-CONTAINING PROTEIN"/>
    <property type="match status" value="1"/>
</dbReference>
<dbReference type="PANTHER" id="PTHR43540">
    <property type="entry name" value="PEROXYUREIDOACRYLATE/UREIDOACRYLATE AMIDOHYDROLASE-RELATED"/>
    <property type="match status" value="1"/>
</dbReference>
<sequence length="179" mass="19551">MPNRAVSLLILDMINPFDFPAAGKLRARALRMAPRLVRLKRRVKAAGGSCVYVNDNFGLWQSNFRELLARVQETPGAELANRLAPDEDDRFVLKPRNSGFFQTPLELLLQHLGAKRVIVSGIAAESCVLATALDAHMRELDCRVPSDCTESVSDARKQAALQVLRAARIETGASAGPTA</sequence>
<evidence type="ECO:0000313" key="3">
    <source>
        <dbReference type="EMBL" id="NZA28236.1"/>
    </source>
</evidence>
<feature type="domain" description="Isochorismatase-like" evidence="2">
    <location>
        <begin position="8"/>
        <end position="166"/>
    </location>
</feature>
<dbReference type="RefSeq" id="WP_180679996.1">
    <property type="nucleotide sequence ID" value="NZ_JACCKA010000091.1"/>
</dbReference>
<evidence type="ECO:0000313" key="4">
    <source>
        <dbReference type="Proteomes" id="UP000578091"/>
    </source>
</evidence>
<comment type="caution">
    <text evidence="3">The sequence shown here is derived from an EMBL/GenBank/DDBJ whole genome shotgun (WGS) entry which is preliminary data.</text>
</comment>
<dbReference type="Pfam" id="PF00857">
    <property type="entry name" value="Isochorismatase"/>
    <property type="match status" value="1"/>
</dbReference>
<proteinExistence type="predicted"/>
<name>A0A853JFW7_9GAMM</name>
<gene>
    <name evidence="3" type="ORF">H0E84_17820</name>
</gene>
<dbReference type="SUPFAM" id="SSF52499">
    <property type="entry name" value="Isochorismatase-like hydrolases"/>
    <property type="match status" value="1"/>
</dbReference>
<dbReference type="CDD" id="cd00431">
    <property type="entry name" value="cysteine_hydrolases"/>
    <property type="match status" value="1"/>
</dbReference>
<dbReference type="InterPro" id="IPR050272">
    <property type="entry name" value="Isochorismatase-like_hydrls"/>
</dbReference>
<dbReference type="InterPro" id="IPR036380">
    <property type="entry name" value="Isochorismatase-like_sf"/>
</dbReference>
<evidence type="ECO:0000259" key="2">
    <source>
        <dbReference type="Pfam" id="PF00857"/>
    </source>
</evidence>